<name>A0A3G8H4W2_9BURK</name>
<evidence type="ECO:0000313" key="5">
    <source>
        <dbReference type="Proteomes" id="UP000270411"/>
    </source>
</evidence>
<feature type="binding site" evidence="2">
    <location>
        <position position="112"/>
    </location>
    <ligand>
        <name>Cu cation</name>
        <dbReference type="ChEBI" id="CHEBI:23378"/>
    </ligand>
</feature>
<keyword evidence="2" id="KW-0186">Copper</keyword>
<keyword evidence="2" id="KW-0479">Metal-binding</keyword>
<dbReference type="CDD" id="cd02968">
    <property type="entry name" value="SCO"/>
    <property type="match status" value="1"/>
</dbReference>
<protein>
    <submittedName>
        <fullName evidence="4">SCO family protein</fullName>
    </submittedName>
</protein>
<dbReference type="Pfam" id="PF02630">
    <property type="entry name" value="SCO1-SenC"/>
    <property type="match status" value="1"/>
</dbReference>
<dbReference type="GO" id="GO:0046872">
    <property type="term" value="F:metal ion binding"/>
    <property type="evidence" value="ECO:0007669"/>
    <property type="project" value="UniProtKB-KW"/>
</dbReference>
<dbReference type="OrthoDB" id="8550465at2"/>
<dbReference type="Proteomes" id="UP000270411">
    <property type="component" value="Chromosome 1"/>
</dbReference>
<feature type="binding site" evidence="2">
    <location>
        <position position="108"/>
    </location>
    <ligand>
        <name>Cu cation</name>
        <dbReference type="ChEBI" id="CHEBI:23378"/>
    </ligand>
</feature>
<dbReference type="EMBL" id="CP033969">
    <property type="protein sequence ID" value="AZG14562.1"/>
    <property type="molecule type" value="Genomic_DNA"/>
</dbReference>
<evidence type="ECO:0000256" key="3">
    <source>
        <dbReference type="PIRSR" id="PIRSR603782-2"/>
    </source>
</evidence>
<comment type="similarity">
    <text evidence="1">Belongs to the SCO1/2 family.</text>
</comment>
<proteinExistence type="inferred from homology"/>
<dbReference type="RefSeq" id="WP_124684320.1">
    <property type="nucleotide sequence ID" value="NZ_CP033969.1"/>
</dbReference>
<sequence length="235" mass="24562">MVTPPSASRAARRRPLPPWAVLAGVLALAGAAIHGLTDGLSAWTLDQRRAAHIARQTLRLPPIDVHTHDGQRVRLFGGAGAAGAAGAAAMADDPPPAVYLVDFIYTRCATVCRALGAEFDQLQRQRDAVGMAGRIALVSLSFDPRDTLPDLRGYASTHHARPPGWRVAAAVAPADMARLLADADVIAIPDGLGGFAHNGGLHVVGADGTVLATYPLENFQTAYASALAHARRGPR</sequence>
<keyword evidence="3" id="KW-1015">Disulfide bond</keyword>
<evidence type="ECO:0000256" key="2">
    <source>
        <dbReference type="PIRSR" id="PIRSR603782-1"/>
    </source>
</evidence>
<accession>A0A3G8H4W2</accession>
<dbReference type="InterPro" id="IPR003782">
    <property type="entry name" value="SCO1/SenC"/>
</dbReference>
<dbReference type="KEGG" id="cpau:EHF44_14585"/>
<dbReference type="SUPFAM" id="SSF52833">
    <property type="entry name" value="Thioredoxin-like"/>
    <property type="match status" value="1"/>
</dbReference>
<organism evidence="4 5">
    <name type="scientific">Cupriavidus pauculus</name>
    <dbReference type="NCBI Taxonomy" id="82633"/>
    <lineage>
        <taxon>Bacteria</taxon>
        <taxon>Pseudomonadati</taxon>
        <taxon>Pseudomonadota</taxon>
        <taxon>Betaproteobacteria</taxon>
        <taxon>Burkholderiales</taxon>
        <taxon>Burkholderiaceae</taxon>
        <taxon>Cupriavidus</taxon>
    </lineage>
</organism>
<evidence type="ECO:0000256" key="1">
    <source>
        <dbReference type="ARBA" id="ARBA00010996"/>
    </source>
</evidence>
<dbReference type="InterPro" id="IPR036249">
    <property type="entry name" value="Thioredoxin-like_sf"/>
</dbReference>
<reference evidence="5" key="1">
    <citation type="submission" date="2018-11" db="EMBL/GenBank/DDBJ databases">
        <title>FDA dAtabase for Regulatory Grade micrObial Sequences (FDA-ARGOS): Supporting development and validation of Infectious Disease Dx tests.</title>
        <authorList>
            <person name="Goldberg B."/>
            <person name="Campos J."/>
            <person name="Tallon L."/>
            <person name="Sadzewicz L."/>
            <person name="Zhao X."/>
            <person name="Vavikolanu K."/>
            <person name="Mehta A."/>
            <person name="Aluvathingal J."/>
            <person name="Nadendla S."/>
            <person name="Geyer C."/>
            <person name="Nandy P."/>
            <person name="Yan Y."/>
            <person name="Sichtig H."/>
        </authorList>
    </citation>
    <scope>NUCLEOTIDE SEQUENCE [LARGE SCALE GENOMIC DNA]</scope>
    <source>
        <strain evidence="5">FDAARGOS_614</strain>
    </source>
</reference>
<dbReference type="Gene3D" id="3.40.30.10">
    <property type="entry name" value="Glutaredoxin"/>
    <property type="match status" value="1"/>
</dbReference>
<evidence type="ECO:0000313" key="4">
    <source>
        <dbReference type="EMBL" id="AZG14562.1"/>
    </source>
</evidence>
<gene>
    <name evidence="4" type="ORF">EHF44_14585</name>
</gene>
<feature type="disulfide bond" description="Redox-active" evidence="3">
    <location>
        <begin position="108"/>
        <end position="112"/>
    </location>
</feature>
<dbReference type="AlphaFoldDB" id="A0A3G8H4W2"/>